<organism evidence="3 4">
    <name type="scientific">Pseudomonas agarici</name>
    <dbReference type="NCBI Taxonomy" id="46677"/>
    <lineage>
        <taxon>Bacteria</taxon>
        <taxon>Pseudomonadati</taxon>
        <taxon>Pseudomonadota</taxon>
        <taxon>Gammaproteobacteria</taxon>
        <taxon>Pseudomonadales</taxon>
        <taxon>Pseudomonadaceae</taxon>
        <taxon>Pseudomonas</taxon>
    </lineage>
</organism>
<keyword evidence="4" id="KW-1185">Reference proteome</keyword>
<dbReference type="Pfam" id="PF03497">
    <property type="entry name" value="Anthrax_toxA"/>
    <property type="match status" value="1"/>
</dbReference>
<gene>
    <name evidence="3" type="ORF">AWM79_01265</name>
</gene>
<sequence>MNPIDHSLFNPNFSFGSSGTEDVHAPAQAMDATQVLEHSIQQVGGNTGIPAEHLRKLHHIARENDCVIAFRPFDPLNRSLVEQGHPTKSQQIKGKSSDLGPLYGFIPVQQALSKVRGRGPEAIAKADQDIKAVLEKQHARAIALRLPQERLGLLQDEGLIRLHAPLSDGTRKITLPGDSTEFTARLADNGKSFEILHGGEAVQVLAPMRQPDDPLQDKPLTADYDLFVIMPNWGQVGEQTNRRLSQPGLRDPLSGVMPGGPKDGGTDHITALERRIANQINERLRPDIDFDQPGNAAWRLVHHGADQGNPQSDLKDNFPATLILPRQLGEHGPVTILRDPGALNAFIQQHGGQYPMVRNTAWNQLSGHVGRRASDLSTRSNEPSPAPSRKSSLTPQDLQALQAASARRNSRPQLFGERRGSLAPFQEQEPS</sequence>
<evidence type="ECO:0000259" key="2">
    <source>
        <dbReference type="Pfam" id="PF03497"/>
    </source>
</evidence>
<accession>A0A0X1SWB3</accession>
<dbReference type="RefSeq" id="WP_060781962.1">
    <property type="nucleotide sequence ID" value="NZ_CP014135.1"/>
</dbReference>
<dbReference type="GO" id="GO:0008294">
    <property type="term" value="F:calcium- and calmodulin-responsive adenylate cyclase activity"/>
    <property type="evidence" value="ECO:0007669"/>
    <property type="project" value="InterPro"/>
</dbReference>
<protein>
    <recommendedName>
        <fullName evidence="2">Anthrax toxin edema factor central domain-containing protein</fullName>
    </recommendedName>
</protein>
<dbReference type="STRING" id="46677.AWM79_01265"/>
<evidence type="ECO:0000256" key="1">
    <source>
        <dbReference type="SAM" id="MobiDB-lite"/>
    </source>
</evidence>
<dbReference type="InterPro" id="IPR005165">
    <property type="entry name" value="Anthrax_toxin_edema_cen"/>
</dbReference>
<dbReference type="Proteomes" id="UP000063229">
    <property type="component" value="Chromosome"/>
</dbReference>
<dbReference type="SUPFAM" id="SSF81298">
    <property type="entry name" value="Adenylylcyclase toxin (the edema factor)"/>
    <property type="match status" value="1"/>
</dbReference>
<dbReference type="GO" id="GO:0005576">
    <property type="term" value="C:extracellular region"/>
    <property type="evidence" value="ECO:0007669"/>
    <property type="project" value="InterPro"/>
</dbReference>
<dbReference type="InterPro" id="IPR037017">
    <property type="entry name" value="Anthrax_toxin_edema_cen_sf"/>
</dbReference>
<proteinExistence type="predicted"/>
<feature type="region of interest" description="Disordered" evidence="1">
    <location>
        <begin position="243"/>
        <end position="264"/>
    </location>
</feature>
<dbReference type="Gene3D" id="3.30.70.1720">
    <property type="match status" value="1"/>
</dbReference>
<feature type="compositionally biased region" description="Polar residues" evidence="1">
    <location>
        <begin position="375"/>
        <end position="399"/>
    </location>
</feature>
<dbReference type="InterPro" id="IPR035099">
    <property type="entry name" value="Anthrax_toxin_C-terminal"/>
</dbReference>
<feature type="domain" description="Anthrax toxin edema factor central" evidence="2">
    <location>
        <begin position="42"/>
        <end position="206"/>
    </location>
</feature>
<dbReference type="Gene3D" id="3.90.1760.10">
    <property type="entry name" value="Anthrax toxin, edema factor, central domain"/>
    <property type="match status" value="1"/>
</dbReference>
<dbReference type="AlphaFoldDB" id="A0A0X1SWB3"/>
<dbReference type="EMBL" id="CP014135">
    <property type="protein sequence ID" value="AMB84008.1"/>
    <property type="molecule type" value="Genomic_DNA"/>
</dbReference>
<evidence type="ECO:0000313" key="3">
    <source>
        <dbReference type="EMBL" id="AMB84008.1"/>
    </source>
</evidence>
<dbReference type="KEGG" id="pagb:AWM79_01265"/>
<evidence type="ECO:0000313" key="4">
    <source>
        <dbReference type="Proteomes" id="UP000063229"/>
    </source>
</evidence>
<feature type="region of interest" description="Disordered" evidence="1">
    <location>
        <begin position="370"/>
        <end position="431"/>
    </location>
</feature>
<reference evidence="3 4" key="1">
    <citation type="submission" date="2016-01" db="EMBL/GenBank/DDBJ databases">
        <authorList>
            <person name="McClelland M."/>
            <person name="Jain A."/>
            <person name="Saraogi P."/>
            <person name="Mendelson R."/>
            <person name="Westerman R."/>
            <person name="SanMiguel P."/>
            <person name="Csonka L."/>
        </authorList>
    </citation>
    <scope>NUCLEOTIDE SEQUENCE [LARGE SCALE GENOMIC DNA]</scope>
    <source>
        <strain evidence="3 4">NCPPB 2472</strain>
    </source>
</reference>
<name>A0A0X1SWB3_PSEAA</name>